<dbReference type="Gene3D" id="1.10.110.10">
    <property type="entry name" value="Plant lipid-transfer and hydrophobic proteins"/>
    <property type="match status" value="1"/>
</dbReference>
<keyword evidence="1" id="KW-0732">Signal</keyword>
<sequence>MSQLSPAGHMAATLLLILLASAAAAAVSADQQVSACQNDIDALWRSCKQFVQKEGPKMPPSEDCCKTIKALDAHASCICDYVGSPDARNKLDLDKVFFVTKQCGVTVPKGCAATHVKIKTCLPVT</sequence>
<evidence type="ECO:0000259" key="2">
    <source>
        <dbReference type="Pfam" id="PF14368"/>
    </source>
</evidence>
<dbReference type="InterPro" id="IPR036312">
    <property type="entry name" value="Bifun_inhib/LTP/seed_sf"/>
</dbReference>
<dbReference type="PANTHER" id="PTHR33286:SF50">
    <property type="entry name" value="BIFUNCTIONAL INHIBITOR_PLANT LIPID TRANSFER PROTEIN_SEED STORAGE HELICAL DOMAIN-CONTAINING PROTEIN"/>
    <property type="match status" value="1"/>
</dbReference>
<proteinExistence type="evidence at protein level"/>
<dbReference type="SUPFAM" id="SSF47699">
    <property type="entry name" value="Bifunctional inhibitor/lipid-transfer protein/seed storage 2S albumin"/>
    <property type="match status" value="1"/>
</dbReference>
<keyword evidence="4" id="KW-1185">Reference proteome</keyword>
<dbReference type="Pfam" id="PF14368">
    <property type="entry name" value="LTP_2"/>
    <property type="match status" value="1"/>
</dbReference>
<reference evidence="4" key="1">
    <citation type="journal article" date="2009" name="Science">
        <title>The B73 maize genome: complexity, diversity, and dynamics.</title>
        <authorList>
            <person name="Schnable P.S."/>
            <person name="Ware D."/>
            <person name="Fulton R.S."/>
            <person name="Stein J.C."/>
            <person name="Wei F."/>
            <person name="Pasternak S."/>
            <person name="Liang C."/>
            <person name="Zhang J."/>
            <person name="Fulton L."/>
            <person name="Graves T.A."/>
            <person name="Minx P."/>
            <person name="Reily A.D."/>
            <person name="Courtney L."/>
            <person name="Kruchowski S.S."/>
            <person name="Tomlinson C."/>
            <person name="Strong C."/>
            <person name="Delehaunty K."/>
            <person name="Fronick C."/>
            <person name="Courtney B."/>
            <person name="Rock S.M."/>
            <person name="Belter E."/>
            <person name="Du F."/>
            <person name="Kim K."/>
            <person name="Abbott R.M."/>
            <person name="Cotton M."/>
            <person name="Levy A."/>
            <person name="Marchetto P."/>
            <person name="Ochoa K."/>
            <person name="Jackson S.M."/>
            <person name="Gillam B."/>
            <person name="Chen W."/>
            <person name="Yan L."/>
            <person name="Higginbotham J."/>
            <person name="Cardenas M."/>
            <person name="Waligorski J."/>
            <person name="Applebaum E."/>
            <person name="Phelps L."/>
            <person name="Falcone J."/>
            <person name="Kanchi K."/>
            <person name="Thane T."/>
            <person name="Scimone A."/>
            <person name="Thane N."/>
            <person name="Henke J."/>
            <person name="Wang T."/>
            <person name="Ruppert J."/>
            <person name="Shah N."/>
            <person name="Rotter K."/>
            <person name="Hodges J."/>
            <person name="Ingenthron E."/>
            <person name="Cordes M."/>
            <person name="Kohlberg S."/>
            <person name="Sgro J."/>
            <person name="Delgado B."/>
            <person name="Mead K."/>
            <person name="Chinwalla A."/>
            <person name="Leonard S."/>
            <person name="Crouse K."/>
            <person name="Collura K."/>
            <person name="Kudrna D."/>
            <person name="Currie J."/>
            <person name="He R."/>
            <person name="Angelova A."/>
            <person name="Rajasekar S."/>
            <person name="Mueller T."/>
            <person name="Lomeli R."/>
            <person name="Scara G."/>
            <person name="Ko A."/>
            <person name="Delaney K."/>
            <person name="Wissotski M."/>
            <person name="Lopez G."/>
            <person name="Campos D."/>
            <person name="Braidotti M."/>
            <person name="Ashley E."/>
            <person name="Golser W."/>
            <person name="Kim H."/>
            <person name="Lee S."/>
            <person name="Lin J."/>
            <person name="Dujmic Z."/>
            <person name="Kim W."/>
            <person name="Talag J."/>
            <person name="Zuccolo A."/>
            <person name="Fan C."/>
            <person name="Sebastian A."/>
            <person name="Kramer M."/>
            <person name="Spiegel L."/>
            <person name="Nascimento L."/>
            <person name="Zutavern T."/>
            <person name="Miller B."/>
            <person name="Ambroise C."/>
            <person name="Muller S."/>
            <person name="Spooner W."/>
            <person name="Narechania A."/>
            <person name="Ren L."/>
            <person name="Wei S."/>
            <person name="Kumari S."/>
            <person name="Faga B."/>
            <person name="Levy M.J."/>
            <person name="McMahan L."/>
            <person name="Van Buren P."/>
            <person name="Vaughn M.W."/>
            <person name="Ying K."/>
            <person name="Yeh C.-T."/>
            <person name="Emrich S.J."/>
            <person name="Jia Y."/>
            <person name="Kalyanaraman A."/>
            <person name="Hsia A.-P."/>
            <person name="Barbazuk W.B."/>
            <person name="Baucom R.S."/>
            <person name="Brutnell T.P."/>
            <person name="Carpita N.C."/>
            <person name="Chaparro C."/>
            <person name="Chia J.-M."/>
            <person name="Deragon J.-M."/>
            <person name="Estill J.C."/>
            <person name="Fu Y."/>
            <person name="Jeddeloh J.A."/>
            <person name="Han Y."/>
            <person name="Lee H."/>
            <person name="Li P."/>
            <person name="Lisch D.R."/>
            <person name="Liu S."/>
            <person name="Liu Z."/>
            <person name="Nagel D.H."/>
            <person name="McCann M.C."/>
            <person name="SanMiguel P."/>
            <person name="Myers A.M."/>
            <person name="Nettleton D."/>
            <person name="Nguyen J."/>
            <person name="Penning B.W."/>
            <person name="Ponnala L."/>
            <person name="Schneider K.L."/>
            <person name="Schwartz D.C."/>
            <person name="Sharma A."/>
            <person name="Soderlund C."/>
            <person name="Springer N.M."/>
            <person name="Sun Q."/>
            <person name="Wang H."/>
            <person name="Waterman M."/>
            <person name="Westerman R."/>
            <person name="Wolfgruber T.K."/>
            <person name="Yang L."/>
            <person name="Yu Y."/>
            <person name="Zhang L."/>
            <person name="Zhou S."/>
            <person name="Zhu Q."/>
            <person name="Bennetzen J.L."/>
            <person name="Dawe R.K."/>
            <person name="Jiang J."/>
            <person name="Jiang N."/>
            <person name="Presting G.G."/>
            <person name="Wessler S.R."/>
            <person name="Aluru S."/>
            <person name="Martienssen R.A."/>
            <person name="Clifton S.W."/>
            <person name="McCombie W.R."/>
            <person name="Wing R.A."/>
            <person name="Wilson R.K."/>
        </authorList>
    </citation>
    <scope>NUCLEOTIDE SEQUENCE [LARGE SCALE GENOMIC DNA]</scope>
    <source>
        <strain evidence="4">cv. B73</strain>
    </source>
</reference>
<evidence type="ECO:0000256" key="1">
    <source>
        <dbReference type="SAM" id="SignalP"/>
    </source>
</evidence>
<evidence type="ECO:0007829" key="5">
    <source>
        <dbReference type="PeptideAtlas" id="A0A804PBS7"/>
    </source>
</evidence>
<feature type="domain" description="Bifunctional inhibitor/plant lipid transfer protein/seed storage helical" evidence="2">
    <location>
        <begin position="19"/>
        <end position="109"/>
    </location>
</feature>
<evidence type="ECO:0000313" key="3">
    <source>
        <dbReference type="EnsemblPlants" id="Zm00001eb224160_P002"/>
    </source>
</evidence>
<dbReference type="OrthoDB" id="653734at2759"/>
<dbReference type="PANTHER" id="PTHR33286">
    <property type="entry name" value="BIFUNCTIONAL INHIBITOR/LIPID-TRANSFER PROTEIN/SEED STORAGE 2S ALBUMIN SUPERFAMILY PROTEIN"/>
    <property type="match status" value="1"/>
</dbReference>
<dbReference type="InParanoid" id="A0A804PBS7"/>
<accession>A0A804PBS7</accession>
<dbReference type="Proteomes" id="UP000007305">
    <property type="component" value="Chromosome 5"/>
</dbReference>
<reference evidence="3" key="2">
    <citation type="submission" date="2019-07" db="EMBL/GenBank/DDBJ databases">
        <authorList>
            <person name="Seetharam A."/>
            <person name="Woodhouse M."/>
            <person name="Cannon E."/>
        </authorList>
    </citation>
    <scope>NUCLEOTIDE SEQUENCE [LARGE SCALE GENOMIC DNA]</scope>
    <source>
        <strain evidence="3">cv. B73</strain>
    </source>
</reference>
<protein>
    <recommendedName>
        <fullName evidence="2">Bifunctional inhibitor/plant lipid transfer protein/seed storage helical domain-containing protein</fullName>
    </recommendedName>
</protein>
<reference evidence="3" key="3">
    <citation type="submission" date="2021-05" db="UniProtKB">
        <authorList>
            <consortium name="EnsemblPlants"/>
        </authorList>
    </citation>
    <scope>IDENTIFICATION</scope>
    <source>
        <strain evidence="3">cv. B73</strain>
    </source>
</reference>
<name>A0A804PBS7_MAIZE</name>
<evidence type="ECO:0000313" key="4">
    <source>
        <dbReference type="Proteomes" id="UP000007305"/>
    </source>
</evidence>
<organism evidence="3 4">
    <name type="scientific">Zea mays</name>
    <name type="common">Maize</name>
    <dbReference type="NCBI Taxonomy" id="4577"/>
    <lineage>
        <taxon>Eukaryota</taxon>
        <taxon>Viridiplantae</taxon>
        <taxon>Streptophyta</taxon>
        <taxon>Embryophyta</taxon>
        <taxon>Tracheophyta</taxon>
        <taxon>Spermatophyta</taxon>
        <taxon>Magnoliopsida</taxon>
        <taxon>Liliopsida</taxon>
        <taxon>Poales</taxon>
        <taxon>Poaceae</taxon>
        <taxon>PACMAD clade</taxon>
        <taxon>Panicoideae</taxon>
        <taxon>Andropogonodae</taxon>
        <taxon>Andropogoneae</taxon>
        <taxon>Tripsacinae</taxon>
        <taxon>Zea</taxon>
    </lineage>
</organism>
<dbReference type="EnsemblPlants" id="Zm00001eb224160_T002">
    <property type="protein sequence ID" value="Zm00001eb224160_P002"/>
    <property type="gene ID" value="Zm00001eb224160"/>
</dbReference>
<dbReference type="AlphaFoldDB" id="A0A804PBS7"/>
<keyword evidence="5" id="KW-1267">Proteomics identification</keyword>
<dbReference type="InterPro" id="IPR016140">
    <property type="entry name" value="Bifunc_inhib/LTP/seed_store"/>
</dbReference>
<feature type="chain" id="PRO_5032781833" description="Bifunctional inhibitor/plant lipid transfer protein/seed storage helical domain-containing protein" evidence="1">
    <location>
        <begin position="25"/>
        <end position="125"/>
    </location>
</feature>
<gene>
    <name evidence="3" type="primary">LOC100282493</name>
</gene>
<dbReference type="FunCoup" id="A0A804PBS7">
    <property type="interactions" value="1"/>
</dbReference>
<feature type="signal peptide" evidence="1">
    <location>
        <begin position="1"/>
        <end position="24"/>
    </location>
</feature>
<dbReference type="Gramene" id="Zm00001eb224160_T002">
    <property type="protein sequence ID" value="Zm00001eb224160_P002"/>
    <property type="gene ID" value="Zm00001eb224160"/>
</dbReference>